<evidence type="ECO:0000256" key="2">
    <source>
        <dbReference type="ARBA" id="ARBA00008889"/>
    </source>
</evidence>
<reference evidence="7" key="1">
    <citation type="submission" date="2022-08" db="EMBL/GenBank/DDBJ databases">
        <title>Draft genome sequencing of Roseisolibacter agri AW1220.</title>
        <authorList>
            <person name="Tobiishi Y."/>
            <person name="Tonouchi A."/>
        </authorList>
    </citation>
    <scope>NUCLEOTIDE SEQUENCE</scope>
    <source>
        <strain evidence="7">AW1220</strain>
    </source>
</reference>
<evidence type="ECO:0000256" key="6">
    <source>
        <dbReference type="HAMAP-Rule" id="MF_00362"/>
    </source>
</evidence>
<evidence type="ECO:0000256" key="4">
    <source>
        <dbReference type="ARBA" id="ARBA00023274"/>
    </source>
</evidence>
<keyword evidence="3 6" id="KW-0689">Ribosomal protein</keyword>
<protein>
    <recommendedName>
        <fullName evidence="5 6">Large ribosomal subunit protein uL10</fullName>
    </recommendedName>
</protein>
<dbReference type="GO" id="GO:0005840">
    <property type="term" value="C:ribosome"/>
    <property type="evidence" value="ECO:0007669"/>
    <property type="project" value="UniProtKB-KW"/>
</dbReference>
<comment type="caution">
    <text evidence="7">The sequence shown here is derived from an EMBL/GenBank/DDBJ whole genome shotgun (WGS) entry which is preliminary data.</text>
</comment>
<evidence type="ECO:0000256" key="1">
    <source>
        <dbReference type="ARBA" id="ARBA00002633"/>
    </source>
</evidence>
<dbReference type="Gene3D" id="6.10.250.290">
    <property type="match status" value="1"/>
</dbReference>
<dbReference type="InterPro" id="IPR022973">
    <property type="entry name" value="Ribosomal_uL10_bac"/>
</dbReference>
<keyword evidence="8" id="KW-1185">Reference proteome</keyword>
<dbReference type="Proteomes" id="UP001161325">
    <property type="component" value="Unassembled WGS sequence"/>
</dbReference>
<name>A0AA37QI11_9BACT</name>
<accession>A0AA37QI11</accession>
<dbReference type="CDD" id="cd05797">
    <property type="entry name" value="Ribosomal_L10"/>
    <property type="match status" value="1"/>
</dbReference>
<dbReference type="RefSeq" id="WP_284350606.1">
    <property type="nucleotide sequence ID" value="NZ_BRXS01000004.1"/>
</dbReference>
<dbReference type="SUPFAM" id="SSF160369">
    <property type="entry name" value="Ribosomal protein L10-like"/>
    <property type="match status" value="1"/>
</dbReference>
<dbReference type="NCBIfam" id="NF000955">
    <property type="entry name" value="PRK00099.1-1"/>
    <property type="match status" value="1"/>
</dbReference>
<evidence type="ECO:0000256" key="3">
    <source>
        <dbReference type="ARBA" id="ARBA00022980"/>
    </source>
</evidence>
<dbReference type="PANTHER" id="PTHR11560">
    <property type="entry name" value="39S RIBOSOMAL PROTEIN L10, MITOCHONDRIAL"/>
    <property type="match status" value="1"/>
</dbReference>
<dbReference type="InterPro" id="IPR043141">
    <property type="entry name" value="Ribosomal_uL10-like_sf"/>
</dbReference>
<comment type="subunit">
    <text evidence="6">Part of the ribosomal stalk of the 50S ribosomal subunit. The N-terminus interacts with L11 and the large rRNA to form the base of the stalk. The C-terminus forms an elongated spine to which L12 dimers bind in a sequential fashion forming a multimeric L10(L12)X complex.</text>
</comment>
<dbReference type="EMBL" id="BRXS01000004">
    <property type="protein sequence ID" value="GLC26138.1"/>
    <property type="molecule type" value="Genomic_DNA"/>
</dbReference>
<keyword evidence="6" id="KW-0699">rRNA-binding</keyword>
<comment type="similarity">
    <text evidence="2 6">Belongs to the universal ribosomal protein uL10 family.</text>
</comment>
<dbReference type="InterPro" id="IPR001790">
    <property type="entry name" value="Ribosomal_uL10"/>
</dbReference>
<gene>
    <name evidence="6" type="primary">rplJ</name>
    <name evidence="7" type="ORF">rosag_26510</name>
</gene>
<dbReference type="InterPro" id="IPR047865">
    <property type="entry name" value="Ribosomal_uL10_bac_type"/>
</dbReference>
<evidence type="ECO:0000313" key="7">
    <source>
        <dbReference type="EMBL" id="GLC26138.1"/>
    </source>
</evidence>
<dbReference type="Gene3D" id="3.30.70.1730">
    <property type="match status" value="1"/>
</dbReference>
<proteinExistence type="inferred from homology"/>
<sequence length="172" mass="18536">MKRTEKEQLVTELTDKIKGAQALYYTDFTGLNVKRMTELRRQLRRAGVEYVVIKNTLALRAVNESGLVADRLKGPTGIVVAADALAGAKVLSDFAKANDQKPAIKGGMFDGRQIDADQVKALANMPSREQMLAELGAGLMAPLAQMAGVMNGMLTMMVGALEALRVQKEGAQ</sequence>
<dbReference type="GO" id="GO:0006412">
    <property type="term" value="P:translation"/>
    <property type="evidence" value="ECO:0007669"/>
    <property type="project" value="UniProtKB-UniRule"/>
</dbReference>
<dbReference type="GO" id="GO:1990904">
    <property type="term" value="C:ribonucleoprotein complex"/>
    <property type="evidence" value="ECO:0007669"/>
    <property type="project" value="UniProtKB-KW"/>
</dbReference>
<keyword evidence="4 6" id="KW-0687">Ribonucleoprotein</keyword>
<evidence type="ECO:0000256" key="5">
    <source>
        <dbReference type="ARBA" id="ARBA00035202"/>
    </source>
</evidence>
<organism evidence="7 8">
    <name type="scientific">Roseisolibacter agri</name>
    <dbReference type="NCBI Taxonomy" id="2014610"/>
    <lineage>
        <taxon>Bacteria</taxon>
        <taxon>Pseudomonadati</taxon>
        <taxon>Gemmatimonadota</taxon>
        <taxon>Gemmatimonadia</taxon>
        <taxon>Gemmatimonadales</taxon>
        <taxon>Gemmatimonadaceae</taxon>
        <taxon>Roseisolibacter</taxon>
    </lineage>
</organism>
<dbReference type="Pfam" id="PF00466">
    <property type="entry name" value="Ribosomal_L10"/>
    <property type="match status" value="1"/>
</dbReference>
<dbReference type="HAMAP" id="MF_00362">
    <property type="entry name" value="Ribosomal_uL10"/>
    <property type="match status" value="1"/>
</dbReference>
<evidence type="ECO:0000313" key="8">
    <source>
        <dbReference type="Proteomes" id="UP001161325"/>
    </source>
</evidence>
<dbReference type="AlphaFoldDB" id="A0AA37QI11"/>
<dbReference type="GO" id="GO:0070180">
    <property type="term" value="F:large ribosomal subunit rRNA binding"/>
    <property type="evidence" value="ECO:0007669"/>
    <property type="project" value="UniProtKB-UniRule"/>
</dbReference>
<keyword evidence="6" id="KW-0694">RNA-binding</keyword>
<comment type="function">
    <text evidence="1 6">Forms part of the ribosomal stalk, playing a central role in the interaction of the ribosome with GTP-bound translation factors.</text>
</comment>